<accession>A0A0H3AEC9</accession>
<name>A0A0H3AEC9_VIBC3</name>
<dbReference type="EMBL" id="CP000626">
    <property type="protein sequence ID" value="ABQ18713.1"/>
    <property type="molecule type" value="Genomic_DNA"/>
</dbReference>
<reference evidence="1 2" key="1">
    <citation type="submission" date="2007-03" db="EMBL/GenBank/DDBJ databases">
        <authorList>
            <person name="Heidelberg J."/>
        </authorList>
    </citation>
    <scope>NUCLEOTIDE SEQUENCE [LARGE SCALE GENOMIC DNA]</scope>
    <source>
        <strain evidence="2">ATCC 39541 / Classical Ogawa 395 / O395</strain>
    </source>
</reference>
<organism evidence="1 2">
    <name type="scientific">Vibrio cholerae serotype O1 (strain ATCC 39541 / Classical Ogawa 395 / O395)</name>
    <dbReference type="NCBI Taxonomy" id="345073"/>
    <lineage>
        <taxon>Bacteria</taxon>
        <taxon>Pseudomonadati</taxon>
        <taxon>Pseudomonadota</taxon>
        <taxon>Gammaproteobacteria</taxon>
        <taxon>Vibrionales</taxon>
        <taxon>Vibrionaceae</taxon>
        <taxon>Vibrio</taxon>
    </lineage>
</organism>
<dbReference type="KEGG" id="vco:VC0395_0247"/>
<sequence>MTWVGYLNIQKTMWGELSQAWTLSQADLQDMALFTVT</sequence>
<evidence type="ECO:0000313" key="1">
    <source>
        <dbReference type="EMBL" id="ABQ18713.1"/>
    </source>
</evidence>
<evidence type="ECO:0000313" key="2">
    <source>
        <dbReference type="Proteomes" id="UP000000249"/>
    </source>
</evidence>
<dbReference type="Proteomes" id="UP000000249">
    <property type="component" value="Chromosome 2"/>
</dbReference>
<gene>
    <name evidence="1" type="ordered locus">VC0395_0247</name>
</gene>
<dbReference type="AlphaFoldDB" id="A0A0H3AEC9"/>
<proteinExistence type="predicted"/>
<protein>
    <submittedName>
        <fullName evidence="1">Uncharacterized protein</fullName>
    </submittedName>
</protein>